<sequence length="45" mass="5253">MRLLGLHCLCCRSLHKPITVDVIPRLMMRIVLAINCSHFYMELPN</sequence>
<proteinExistence type="predicted"/>
<evidence type="ECO:0000313" key="2">
    <source>
        <dbReference type="Proteomes" id="UP000009882"/>
    </source>
</evidence>
<dbReference type="AlphaFoldDB" id="K9GC67"/>
<dbReference type="InParanoid" id="K9GC67"/>
<dbReference type="HOGENOM" id="CLU_3207803_0_0_1"/>
<reference evidence="2" key="1">
    <citation type="journal article" date="2012" name="BMC Genomics">
        <title>Genome sequence of the necrotrophic fungus Penicillium digitatum, the main postharvest pathogen of citrus.</title>
        <authorList>
            <person name="Marcet-Houben M."/>
            <person name="Ballester A.-R."/>
            <person name="de la Fuente B."/>
            <person name="Harries E."/>
            <person name="Marcos J.F."/>
            <person name="Gonzalez-Candelas L."/>
            <person name="Gabaldon T."/>
        </authorList>
    </citation>
    <scope>NUCLEOTIDE SEQUENCE [LARGE SCALE GENOMIC DNA]</scope>
    <source>
        <strain evidence="2">PHI26 / CECT 20796</strain>
    </source>
</reference>
<dbReference type="EMBL" id="AKCT01000015">
    <property type="protein sequence ID" value="EKV19540.1"/>
    <property type="molecule type" value="Genomic_DNA"/>
</dbReference>
<keyword evidence="2" id="KW-1185">Reference proteome</keyword>
<protein>
    <submittedName>
        <fullName evidence="1">Uncharacterized protein</fullName>
    </submittedName>
</protein>
<organism evidence="1 2">
    <name type="scientific">Penicillium digitatum (strain PHI26 / CECT 20796)</name>
    <name type="common">Green mold</name>
    <dbReference type="NCBI Taxonomy" id="1170229"/>
    <lineage>
        <taxon>Eukaryota</taxon>
        <taxon>Fungi</taxon>
        <taxon>Dikarya</taxon>
        <taxon>Ascomycota</taxon>
        <taxon>Pezizomycotina</taxon>
        <taxon>Eurotiomycetes</taxon>
        <taxon>Eurotiomycetidae</taxon>
        <taxon>Eurotiales</taxon>
        <taxon>Aspergillaceae</taxon>
        <taxon>Penicillium</taxon>
    </lineage>
</organism>
<comment type="caution">
    <text evidence="1">The sequence shown here is derived from an EMBL/GenBank/DDBJ whole genome shotgun (WGS) entry which is preliminary data.</text>
</comment>
<name>K9GC67_PEND2</name>
<dbReference type="Proteomes" id="UP000009882">
    <property type="component" value="Unassembled WGS sequence"/>
</dbReference>
<accession>K9GC67</accession>
<gene>
    <name evidence="1" type="ORF">PDIG_02340</name>
</gene>
<evidence type="ECO:0000313" key="1">
    <source>
        <dbReference type="EMBL" id="EKV19540.1"/>
    </source>
</evidence>